<dbReference type="EMBL" id="QPFP01000003">
    <property type="protein sequence ID" value="TEB38267.1"/>
    <property type="molecule type" value="Genomic_DNA"/>
</dbReference>
<evidence type="ECO:0000256" key="1">
    <source>
        <dbReference type="SAM" id="MobiDB-lite"/>
    </source>
</evidence>
<name>A0A4Y7TVT6_COPMI</name>
<feature type="region of interest" description="Disordered" evidence="1">
    <location>
        <begin position="81"/>
        <end position="134"/>
    </location>
</feature>
<evidence type="ECO:0000313" key="3">
    <source>
        <dbReference type="Proteomes" id="UP000298030"/>
    </source>
</evidence>
<dbReference type="Proteomes" id="UP000298030">
    <property type="component" value="Unassembled WGS sequence"/>
</dbReference>
<accession>A0A4Y7TVT6</accession>
<reference evidence="2 3" key="1">
    <citation type="journal article" date="2019" name="Nat. Ecol. Evol.">
        <title>Megaphylogeny resolves global patterns of mushroom evolution.</title>
        <authorList>
            <person name="Varga T."/>
            <person name="Krizsan K."/>
            <person name="Foldi C."/>
            <person name="Dima B."/>
            <person name="Sanchez-Garcia M."/>
            <person name="Sanchez-Ramirez S."/>
            <person name="Szollosi G.J."/>
            <person name="Szarkandi J.G."/>
            <person name="Papp V."/>
            <person name="Albert L."/>
            <person name="Andreopoulos W."/>
            <person name="Angelini C."/>
            <person name="Antonin V."/>
            <person name="Barry K.W."/>
            <person name="Bougher N.L."/>
            <person name="Buchanan P."/>
            <person name="Buyck B."/>
            <person name="Bense V."/>
            <person name="Catcheside P."/>
            <person name="Chovatia M."/>
            <person name="Cooper J."/>
            <person name="Damon W."/>
            <person name="Desjardin D."/>
            <person name="Finy P."/>
            <person name="Geml J."/>
            <person name="Haridas S."/>
            <person name="Hughes K."/>
            <person name="Justo A."/>
            <person name="Karasinski D."/>
            <person name="Kautmanova I."/>
            <person name="Kiss B."/>
            <person name="Kocsube S."/>
            <person name="Kotiranta H."/>
            <person name="LaButti K.M."/>
            <person name="Lechner B.E."/>
            <person name="Liimatainen K."/>
            <person name="Lipzen A."/>
            <person name="Lukacs Z."/>
            <person name="Mihaltcheva S."/>
            <person name="Morgado L.N."/>
            <person name="Niskanen T."/>
            <person name="Noordeloos M.E."/>
            <person name="Ohm R.A."/>
            <person name="Ortiz-Santana B."/>
            <person name="Ovrebo C."/>
            <person name="Racz N."/>
            <person name="Riley R."/>
            <person name="Savchenko A."/>
            <person name="Shiryaev A."/>
            <person name="Soop K."/>
            <person name="Spirin V."/>
            <person name="Szebenyi C."/>
            <person name="Tomsovsky M."/>
            <person name="Tulloss R.E."/>
            <person name="Uehling J."/>
            <person name="Grigoriev I.V."/>
            <person name="Vagvolgyi C."/>
            <person name="Papp T."/>
            <person name="Martin F.M."/>
            <person name="Miettinen O."/>
            <person name="Hibbett D.S."/>
            <person name="Nagy L.G."/>
        </authorList>
    </citation>
    <scope>NUCLEOTIDE SEQUENCE [LARGE SCALE GENOMIC DNA]</scope>
    <source>
        <strain evidence="2 3">FP101781</strain>
    </source>
</reference>
<gene>
    <name evidence="2" type="ORF">FA13DRAFT_1770588</name>
</gene>
<comment type="caution">
    <text evidence="2">The sequence shown here is derived from an EMBL/GenBank/DDBJ whole genome shotgun (WGS) entry which is preliminary data.</text>
</comment>
<dbReference type="AlphaFoldDB" id="A0A4Y7TVT6"/>
<evidence type="ECO:0000313" key="2">
    <source>
        <dbReference type="EMBL" id="TEB38267.1"/>
    </source>
</evidence>
<organism evidence="2 3">
    <name type="scientific">Coprinellus micaceus</name>
    <name type="common">Glistening ink-cap mushroom</name>
    <name type="synonym">Coprinus micaceus</name>
    <dbReference type="NCBI Taxonomy" id="71717"/>
    <lineage>
        <taxon>Eukaryota</taxon>
        <taxon>Fungi</taxon>
        <taxon>Dikarya</taxon>
        <taxon>Basidiomycota</taxon>
        <taxon>Agaricomycotina</taxon>
        <taxon>Agaricomycetes</taxon>
        <taxon>Agaricomycetidae</taxon>
        <taxon>Agaricales</taxon>
        <taxon>Agaricineae</taxon>
        <taxon>Psathyrellaceae</taxon>
        <taxon>Coprinellus</taxon>
    </lineage>
</organism>
<proteinExistence type="predicted"/>
<protein>
    <submittedName>
        <fullName evidence="2">Uncharacterized protein</fullName>
    </submittedName>
</protein>
<feature type="compositionally biased region" description="Basic and acidic residues" evidence="1">
    <location>
        <begin position="102"/>
        <end position="112"/>
    </location>
</feature>
<sequence length="235" mass="25838">MRPMPDALLATNEELFSLSTRVRELASTSINLDPNTRDRIIIRPSAKSYALKRKAAAAHIGENRDKLACFTSIASDALPVTPAPATSERVPQSRHAPSPQESARRIRCESRPENTPPSPMPRVGERASAVATAQKKRRVFEGRIDKRNMSPRFRPVMKPSLRQITLPVPQPSRIHSLPLPSSKPRPAQTSGACGCHEGFECPVCRIRKLTQSFSSIIATQCDKWTASSLPSNAQA</sequence>
<keyword evidence="3" id="KW-1185">Reference proteome</keyword>